<name>A0A0E9UWX3_ANGAN</name>
<evidence type="ECO:0000313" key="1">
    <source>
        <dbReference type="EMBL" id="JAH70302.1"/>
    </source>
</evidence>
<accession>A0A0E9UWX3</accession>
<protein>
    <submittedName>
        <fullName evidence="1">Uncharacterized protein</fullName>
    </submittedName>
</protein>
<reference evidence="1" key="1">
    <citation type="submission" date="2014-11" db="EMBL/GenBank/DDBJ databases">
        <authorList>
            <person name="Amaro Gonzalez C."/>
        </authorList>
    </citation>
    <scope>NUCLEOTIDE SEQUENCE</scope>
</reference>
<dbReference type="EMBL" id="GBXM01038275">
    <property type="protein sequence ID" value="JAH70302.1"/>
    <property type="molecule type" value="Transcribed_RNA"/>
</dbReference>
<organism evidence="1">
    <name type="scientific">Anguilla anguilla</name>
    <name type="common">European freshwater eel</name>
    <name type="synonym">Muraena anguilla</name>
    <dbReference type="NCBI Taxonomy" id="7936"/>
    <lineage>
        <taxon>Eukaryota</taxon>
        <taxon>Metazoa</taxon>
        <taxon>Chordata</taxon>
        <taxon>Craniata</taxon>
        <taxon>Vertebrata</taxon>
        <taxon>Euteleostomi</taxon>
        <taxon>Actinopterygii</taxon>
        <taxon>Neopterygii</taxon>
        <taxon>Teleostei</taxon>
        <taxon>Anguilliformes</taxon>
        <taxon>Anguillidae</taxon>
        <taxon>Anguilla</taxon>
    </lineage>
</organism>
<dbReference type="AlphaFoldDB" id="A0A0E9UWX3"/>
<proteinExistence type="predicted"/>
<reference evidence="1" key="2">
    <citation type="journal article" date="2015" name="Fish Shellfish Immunol.">
        <title>Early steps in the European eel (Anguilla anguilla)-Vibrio vulnificus interaction in the gills: Role of the RtxA13 toxin.</title>
        <authorList>
            <person name="Callol A."/>
            <person name="Pajuelo D."/>
            <person name="Ebbesson L."/>
            <person name="Teles M."/>
            <person name="MacKenzie S."/>
            <person name="Amaro C."/>
        </authorList>
    </citation>
    <scope>NUCLEOTIDE SEQUENCE</scope>
</reference>
<sequence>MNRVTRLSPNLVFQRLFPGSPIDTPTPHSSA</sequence>